<dbReference type="Proteomes" id="UP001596434">
    <property type="component" value="Unassembled WGS sequence"/>
</dbReference>
<evidence type="ECO:0000256" key="8">
    <source>
        <dbReference type="ARBA" id="ARBA00023239"/>
    </source>
</evidence>
<evidence type="ECO:0000313" key="15">
    <source>
        <dbReference type="Proteomes" id="UP001596434"/>
    </source>
</evidence>
<keyword evidence="15" id="KW-1185">Reference proteome</keyword>
<keyword evidence="5 11" id="KW-0028">Amino-acid biosynthesis</keyword>
<dbReference type="AlphaFoldDB" id="A0ABD5ZZV4"/>
<dbReference type="EC" id="4.3.3.7" evidence="3 11"/>
<evidence type="ECO:0000256" key="12">
    <source>
        <dbReference type="PIRSR" id="PIRSR001365-1"/>
    </source>
</evidence>
<comment type="function">
    <text evidence="1 11">Catalyzes the condensation of (S)-aspartate-beta-semialdehyde [(S)-ASA] and pyruvate to 4-hydroxy-tetrahydrodipicolinate (HTPA).</text>
</comment>
<dbReference type="RefSeq" id="WP_379704332.1">
    <property type="nucleotide sequence ID" value="NZ_JBHTAT010000001.1"/>
</dbReference>
<evidence type="ECO:0000256" key="11">
    <source>
        <dbReference type="HAMAP-Rule" id="MF_00418"/>
    </source>
</evidence>
<protein>
    <recommendedName>
        <fullName evidence="3 11">4-hydroxy-tetrahydrodipicolinate synthase</fullName>
        <shortName evidence="11">HTPA synthase</shortName>
        <ecNumber evidence="3 11">4.3.3.7</ecNumber>
    </recommendedName>
</protein>
<evidence type="ECO:0000256" key="1">
    <source>
        <dbReference type="ARBA" id="ARBA00003294"/>
    </source>
</evidence>
<dbReference type="GO" id="GO:0019877">
    <property type="term" value="P:diaminopimelate biosynthetic process"/>
    <property type="evidence" value="ECO:0007669"/>
    <property type="project" value="UniProtKB-UniRule"/>
</dbReference>
<dbReference type="Pfam" id="PF00701">
    <property type="entry name" value="DHDPS"/>
    <property type="match status" value="1"/>
</dbReference>
<dbReference type="GO" id="GO:0008675">
    <property type="term" value="F:2-dehydro-3-deoxy-phosphogluconate aldolase activity"/>
    <property type="evidence" value="ECO:0007669"/>
    <property type="project" value="UniProtKB-ARBA"/>
</dbReference>
<dbReference type="GeneID" id="96954321"/>
<dbReference type="PANTHER" id="PTHR12128:SF66">
    <property type="entry name" value="4-HYDROXY-2-OXOGLUTARATE ALDOLASE, MITOCHONDRIAL"/>
    <property type="match status" value="1"/>
</dbReference>
<accession>A0ABD5ZZV4</accession>
<feature type="binding site" evidence="11 13">
    <location>
        <position position="49"/>
    </location>
    <ligand>
        <name>pyruvate</name>
        <dbReference type="ChEBI" id="CHEBI:15361"/>
    </ligand>
</feature>
<dbReference type="Gene3D" id="3.20.20.70">
    <property type="entry name" value="Aldolase class I"/>
    <property type="match status" value="1"/>
</dbReference>
<dbReference type="PIRSF" id="PIRSF001365">
    <property type="entry name" value="DHDPS"/>
    <property type="match status" value="1"/>
</dbReference>
<dbReference type="PROSITE" id="PS00665">
    <property type="entry name" value="DHDPS_1"/>
    <property type="match status" value="1"/>
</dbReference>
<dbReference type="PANTHER" id="PTHR12128">
    <property type="entry name" value="DIHYDRODIPICOLINATE SYNTHASE"/>
    <property type="match status" value="1"/>
</dbReference>
<keyword evidence="7 11" id="KW-0457">Lysine biosynthesis</keyword>
<keyword evidence="6 11" id="KW-0220">Diaminopimelate biosynthesis</keyword>
<evidence type="ECO:0000256" key="2">
    <source>
        <dbReference type="ARBA" id="ARBA00005120"/>
    </source>
</evidence>
<comment type="subunit">
    <text evidence="11">Homotetramer; dimer of dimers.</text>
</comment>
<dbReference type="GO" id="GO:0008840">
    <property type="term" value="F:4-hydroxy-tetrahydrodipicolinate synthase activity"/>
    <property type="evidence" value="ECO:0007669"/>
    <property type="project" value="UniProtKB-UniRule"/>
</dbReference>
<feature type="site" description="Part of a proton relay during catalysis" evidence="11">
    <location>
        <position position="48"/>
    </location>
</feature>
<dbReference type="NCBIfam" id="TIGR00674">
    <property type="entry name" value="dapA"/>
    <property type="match status" value="1"/>
</dbReference>
<sequence>MTLSEFRGVYPAMTTPFHEDGSIDFETLRTDARRLADAGVDGLVPVGSTGESATLSHDEHIEVVEAVVDAVDVPVIAGSGSNNTAEALSLSQRSADAGADGLLLISPYYNKPEPAGMYDHYRTIADEVDLPQIVYNVPGRTGQNITVDTTVELASHPNILGYKAASGDLNQVSEVVERTRDEDFSVLAGDDGLILPTLAVGGTGTISVVANVEPERTVDLVHSALDGDYENARERHHELGPLMRALFWETNPIPVNEAMAIRGYGPGYVRSPLTRLSEELRPDLEAVLAALEPVEAEP</sequence>
<evidence type="ECO:0000256" key="9">
    <source>
        <dbReference type="ARBA" id="ARBA00023270"/>
    </source>
</evidence>
<dbReference type="EMBL" id="JBHTAT010000001">
    <property type="protein sequence ID" value="MFC7255941.1"/>
    <property type="molecule type" value="Genomic_DNA"/>
</dbReference>
<feature type="binding site" evidence="11 13">
    <location>
        <position position="206"/>
    </location>
    <ligand>
        <name>pyruvate</name>
        <dbReference type="ChEBI" id="CHEBI:15361"/>
    </ligand>
</feature>
<evidence type="ECO:0000256" key="10">
    <source>
        <dbReference type="ARBA" id="ARBA00047836"/>
    </source>
</evidence>
<evidence type="ECO:0000256" key="5">
    <source>
        <dbReference type="ARBA" id="ARBA00022605"/>
    </source>
</evidence>
<dbReference type="PRINTS" id="PR00146">
    <property type="entry name" value="DHPICSNTHASE"/>
</dbReference>
<evidence type="ECO:0000256" key="3">
    <source>
        <dbReference type="ARBA" id="ARBA00012086"/>
    </source>
</evidence>
<evidence type="ECO:0000256" key="4">
    <source>
        <dbReference type="ARBA" id="ARBA00022490"/>
    </source>
</evidence>
<evidence type="ECO:0000256" key="7">
    <source>
        <dbReference type="ARBA" id="ARBA00023154"/>
    </source>
</evidence>
<dbReference type="CDD" id="cd00950">
    <property type="entry name" value="DHDPS"/>
    <property type="match status" value="1"/>
</dbReference>
<comment type="caution">
    <text evidence="11">Was originally thought to be a dihydrodipicolinate synthase (DHDPS), catalyzing the condensation of (S)-aspartate-beta-semialdehyde [(S)-ASA] and pyruvate to dihydrodipicolinate (DHDP). However, it was shown in E.coli that the product of the enzymatic reaction is not dihydrodipicolinate but in fact (4S)-4-hydroxy-2,3,4,5-tetrahydro-(2S)-dipicolinic acid (HTPA), and that the consecutive dehydration reaction leading to DHDP is not spontaneous but catalyzed by DapB.</text>
</comment>
<gene>
    <name evidence="11 14" type="primary">dapA</name>
    <name evidence="14" type="ORF">ACFQKE_11680</name>
</gene>
<dbReference type="SUPFAM" id="SSF51569">
    <property type="entry name" value="Aldolase"/>
    <property type="match status" value="1"/>
</dbReference>
<keyword evidence="9 11" id="KW-0704">Schiff base</keyword>
<organism evidence="14 15">
    <name type="scientific">Haloplanus litoreus</name>
    <dbReference type="NCBI Taxonomy" id="767515"/>
    <lineage>
        <taxon>Archaea</taxon>
        <taxon>Methanobacteriati</taxon>
        <taxon>Methanobacteriota</taxon>
        <taxon>Stenosarchaea group</taxon>
        <taxon>Halobacteria</taxon>
        <taxon>Halobacteriales</taxon>
        <taxon>Haloferacaceae</taxon>
        <taxon>Haloplanus</taxon>
    </lineage>
</organism>
<comment type="catalytic activity">
    <reaction evidence="10 11">
        <text>L-aspartate 4-semialdehyde + pyruvate = (2S,4S)-4-hydroxy-2,3,4,5-tetrahydrodipicolinate + H2O + H(+)</text>
        <dbReference type="Rhea" id="RHEA:34171"/>
        <dbReference type="ChEBI" id="CHEBI:15361"/>
        <dbReference type="ChEBI" id="CHEBI:15377"/>
        <dbReference type="ChEBI" id="CHEBI:15378"/>
        <dbReference type="ChEBI" id="CHEBI:67139"/>
        <dbReference type="ChEBI" id="CHEBI:537519"/>
        <dbReference type="EC" id="4.3.3.7"/>
    </reaction>
</comment>
<dbReference type="HAMAP" id="MF_00418">
    <property type="entry name" value="DapA"/>
    <property type="match status" value="1"/>
</dbReference>
<comment type="caution">
    <text evidence="14">The sequence shown here is derived from an EMBL/GenBank/DDBJ whole genome shotgun (WGS) entry which is preliminary data.</text>
</comment>
<evidence type="ECO:0000313" key="14">
    <source>
        <dbReference type="EMBL" id="MFC7255941.1"/>
    </source>
</evidence>
<dbReference type="InterPro" id="IPR005263">
    <property type="entry name" value="DapA"/>
</dbReference>
<evidence type="ECO:0000256" key="13">
    <source>
        <dbReference type="PIRSR" id="PIRSR001365-2"/>
    </source>
</evidence>
<name>A0ABD5ZZV4_9EURY</name>
<comment type="similarity">
    <text evidence="11">Belongs to the DapA family.</text>
</comment>
<keyword evidence="8 11" id="KW-0456">Lyase</keyword>
<comment type="subcellular location">
    <subcellularLocation>
        <location evidence="11">Cytoplasm</location>
    </subcellularLocation>
</comment>
<dbReference type="SMART" id="SM01130">
    <property type="entry name" value="DHDPS"/>
    <property type="match status" value="1"/>
</dbReference>
<comment type="pathway">
    <text evidence="2 11">Amino-acid biosynthesis; L-lysine biosynthesis via DAP pathway; (S)-tetrahydrodipicolinate from L-aspartate: step 3/4.</text>
</comment>
<feature type="active site" description="Proton donor/acceptor" evidence="11 12">
    <location>
        <position position="135"/>
    </location>
</feature>
<dbReference type="InterPro" id="IPR020624">
    <property type="entry name" value="Schiff_base-form_aldolases_CS"/>
</dbReference>
<dbReference type="InterPro" id="IPR002220">
    <property type="entry name" value="DapA-like"/>
</dbReference>
<reference evidence="14 15" key="1">
    <citation type="journal article" date="2019" name="Int. J. Syst. Evol. Microbiol.">
        <title>The Global Catalogue of Microorganisms (GCM) 10K type strain sequencing project: providing services to taxonomists for standard genome sequencing and annotation.</title>
        <authorList>
            <consortium name="The Broad Institute Genomics Platform"/>
            <consortium name="The Broad Institute Genome Sequencing Center for Infectious Disease"/>
            <person name="Wu L."/>
            <person name="Ma J."/>
        </authorList>
    </citation>
    <scope>NUCLEOTIDE SEQUENCE [LARGE SCALE GENOMIC DNA]</scope>
    <source>
        <strain evidence="14 15">GX21</strain>
    </source>
</reference>
<feature type="active site" description="Schiff-base intermediate with substrate" evidence="11 12">
    <location>
        <position position="163"/>
    </location>
</feature>
<dbReference type="InterPro" id="IPR013785">
    <property type="entry name" value="Aldolase_TIM"/>
</dbReference>
<keyword evidence="4 11" id="KW-0963">Cytoplasm</keyword>
<evidence type="ECO:0000256" key="6">
    <source>
        <dbReference type="ARBA" id="ARBA00022915"/>
    </source>
</evidence>
<dbReference type="GO" id="GO:0005737">
    <property type="term" value="C:cytoplasm"/>
    <property type="evidence" value="ECO:0007669"/>
    <property type="project" value="UniProtKB-SubCell"/>
</dbReference>
<feature type="site" description="Part of a proton relay during catalysis" evidence="11">
    <location>
        <position position="109"/>
    </location>
</feature>
<proteinExistence type="inferred from homology"/>
<dbReference type="GO" id="GO:0009089">
    <property type="term" value="P:lysine biosynthetic process via diaminopimelate"/>
    <property type="evidence" value="ECO:0007669"/>
    <property type="project" value="UniProtKB-UniRule"/>
</dbReference>